<evidence type="ECO:0000256" key="9">
    <source>
        <dbReference type="ARBA" id="ARBA00022598"/>
    </source>
</evidence>
<dbReference type="PANTHER" id="PTHR11136:SF0">
    <property type="entry name" value="DIHYDROFOLATE SYNTHETASE-RELATED"/>
    <property type="match status" value="1"/>
</dbReference>
<dbReference type="GO" id="GO:0005524">
    <property type="term" value="F:ATP binding"/>
    <property type="evidence" value="ECO:0007669"/>
    <property type="project" value="UniProtKB-KW"/>
</dbReference>
<dbReference type="Pfam" id="PF02875">
    <property type="entry name" value="Mur_ligase_C"/>
    <property type="match status" value="1"/>
</dbReference>
<dbReference type="EC" id="6.3.2.12" evidence="6"/>
<comment type="pathway">
    <text evidence="4">Cofactor biosynthesis; tetrahydrofolylpolyglutamate biosynthesis.</text>
</comment>
<reference evidence="24" key="2">
    <citation type="submission" date="2020-09" db="EMBL/GenBank/DDBJ databases">
        <authorList>
            <person name="Sun Q."/>
            <person name="Kim S."/>
        </authorList>
    </citation>
    <scope>NUCLEOTIDE SEQUENCE</scope>
    <source>
        <strain evidence="24">KCTC 12719</strain>
    </source>
</reference>
<dbReference type="PROSITE" id="PS01011">
    <property type="entry name" value="FOLYLPOLYGLU_SYNT_1"/>
    <property type="match status" value="1"/>
</dbReference>
<dbReference type="SUPFAM" id="SSF53244">
    <property type="entry name" value="MurD-like peptide ligases, peptide-binding domain"/>
    <property type="match status" value="1"/>
</dbReference>
<evidence type="ECO:0000256" key="8">
    <source>
        <dbReference type="ARBA" id="ARBA00019357"/>
    </source>
</evidence>
<evidence type="ECO:0000313" key="25">
    <source>
        <dbReference type="Proteomes" id="UP000610456"/>
    </source>
</evidence>
<evidence type="ECO:0000256" key="18">
    <source>
        <dbReference type="ARBA" id="ARBA00047493"/>
    </source>
</evidence>
<keyword evidence="14" id="KW-0289">Folate biosynthesis</keyword>
<keyword evidence="10" id="KW-0479">Metal-binding</keyword>
<evidence type="ECO:0000256" key="17">
    <source>
        <dbReference type="ARBA" id="ARBA00032510"/>
    </source>
</evidence>
<evidence type="ECO:0000256" key="13">
    <source>
        <dbReference type="ARBA" id="ARBA00022842"/>
    </source>
</evidence>
<evidence type="ECO:0000256" key="11">
    <source>
        <dbReference type="ARBA" id="ARBA00022741"/>
    </source>
</evidence>
<evidence type="ECO:0000256" key="5">
    <source>
        <dbReference type="ARBA" id="ARBA00008276"/>
    </source>
</evidence>
<comment type="catalytic activity">
    <reaction evidence="20">
        <text>(6R)-5,10-methylenetetrahydrofolyl-(gamma-L-Glu)(n) + L-glutamate + ATP = (6R)-5,10-methylenetetrahydrofolyl-(gamma-L-Glu)(n+1) + ADP + phosphate + H(+)</text>
        <dbReference type="Rhea" id="RHEA:51912"/>
        <dbReference type="Rhea" id="RHEA-COMP:13257"/>
        <dbReference type="Rhea" id="RHEA-COMP:13258"/>
        <dbReference type="ChEBI" id="CHEBI:15378"/>
        <dbReference type="ChEBI" id="CHEBI:29985"/>
        <dbReference type="ChEBI" id="CHEBI:30616"/>
        <dbReference type="ChEBI" id="CHEBI:43474"/>
        <dbReference type="ChEBI" id="CHEBI:136572"/>
        <dbReference type="ChEBI" id="CHEBI:456216"/>
        <dbReference type="EC" id="6.3.2.17"/>
    </reaction>
</comment>
<comment type="function">
    <text evidence="2">Functions in two distinct reactions of the de novo folate biosynthetic pathway. Catalyzes the addition of a glutamate residue to dihydropteroate (7,8-dihydropteroate or H2Pte) to form dihydrofolate (7,8-dihydrofolate monoglutamate or H2Pte-Glu). Also catalyzes successive additions of L-glutamate to tetrahydrofolate or 10-formyltetrahydrofolate or 5,10-methylenetetrahydrofolate, leading to folylpolyglutamate derivatives.</text>
</comment>
<evidence type="ECO:0000256" key="4">
    <source>
        <dbReference type="ARBA" id="ARBA00005150"/>
    </source>
</evidence>
<evidence type="ECO:0000313" key="24">
    <source>
        <dbReference type="EMBL" id="GHA40621.1"/>
    </source>
</evidence>
<keyword evidence="13" id="KW-0460">Magnesium</keyword>
<evidence type="ECO:0000259" key="22">
    <source>
        <dbReference type="Pfam" id="PF02875"/>
    </source>
</evidence>
<evidence type="ECO:0000256" key="2">
    <source>
        <dbReference type="ARBA" id="ARBA00002714"/>
    </source>
</evidence>
<evidence type="ECO:0000256" key="15">
    <source>
        <dbReference type="ARBA" id="ARBA00030048"/>
    </source>
</evidence>
<accession>A0A918SGW3</accession>
<dbReference type="GO" id="GO:0046656">
    <property type="term" value="P:folic acid biosynthetic process"/>
    <property type="evidence" value="ECO:0007669"/>
    <property type="project" value="UniProtKB-KW"/>
</dbReference>
<dbReference type="InterPro" id="IPR001645">
    <property type="entry name" value="Folylpolyglutamate_synth"/>
</dbReference>
<gene>
    <name evidence="24" type="primary">folC</name>
    <name evidence="24" type="ORF">GCM10007103_22440</name>
</gene>
<dbReference type="Gene3D" id="3.40.1190.10">
    <property type="entry name" value="Mur-like, catalytic domain"/>
    <property type="match status" value="1"/>
</dbReference>
<protein>
    <recommendedName>
        <fullName evidence="8">Dihydrofolate synthase/folylpolyglutamate synthase</fullName>
        <ecNumber evidence="6">6.3.2.12</ecNumber>
        <ecNumber evidence="7">6.3.2.17</ecNumber>
    </recommendedName>
    <alternativeName>
        <fullName evidence="17">Folylpoly-gamma-glutamate synthetase-dihydrofolate synthetase</fullName>
    </alternativeName>
    <alternativeName>
        <fullName evidence="15">Folylpolyglutamate synthetase</fullName>
    </alternativeName>
    <alternativeName>
        <fullName evidence="16">Tetrahydrofolylpolyglutamate synthase</fullName>
    </alternativeName>
</protein>
<dbReference type="GO" id="GO:0005737">
    <property type="term" value="C:cytoplasm"/>
    <property type="evidence" value="ECO:0007669"/>
    <property type="project" value="TreeGrafter"/>
</dbReference>
<dbReference type="NCBIfam" id="TIGR01499">
    <property type="entry name" value="folC"/>
    <property type="match status" value="1"/>
</dbReference>
<evidence type="ECO:0000256" key="12">
    <source>
        <dbReference type="ARBA" id="ARBA00022840"/>
    </source>
</evidence>
<evidence type="ECO:0000256" key="16">
    <source>
        <dbReference type="ARBA" id="ARBA00030592"/>
    </source>
</evidence>
<dbReference type="AlphaFoldDB" id="A0A918SGW3"/>
<keyword evidence="9" id="KW-0436">Ligase</keyword>
<dbReference type="Gene3D" id="3.90.190.20">
    <property type="entry name" value="Mur ligase, C-terminal domain"/>
    <property type="match status" value="1"/>
</dbReference>
<comment type="catalytic activity">
    <reaction evidence="18">
        <text>(6S)-5,6,7,8-tetrahydrofolyl-(gamma-L-Glu)(n) + L-glutamate + ATP = (6S)-5,6,7,8-tetrahydrofolyl-(gamma-L-Glu)(n+1) + ADP + phosphate + H(+)</text>
        <dbReference type="Rhea" id="RHEA:10580"/>
        <dbReference type="Rhea" id="RHEA-COMP:14738"/>
        <dbReference type="Rhea" id="RHEA-COMP:14740"/>
        <dbReference type="ChEBI" id="CHEBI:15378"/>
        <dbReference type="ChEBI" id="CHEBI:29985"/>
        <dbReference type="ChEBI" id="CHEBI:30616"/>
        <dbReference type="ChEBI" id="CHEBI:43474"/>
        <dbReference type="ChEBI" id="CHEBI:141005"/>
        <dbReference type="ChEBI" id="CHEBI:456216"/>
        <dbReference type="EC" id="6.3.2.17"/>
    </reaction>
</comment>
<evidence type="ECO:0000256" key="20">
    <source>
        <dbReference type="ARBA" id="ARBA00049035"/>
    </source>
</evidence>
<dbReference type="InterPro" id="IPR036615">
    <property type="entry name" value="Mur_ligase_C_dom_sf"/>
</dbReference>
<evidence type="ECO:0000259" key="23">
    <source>
        <dbReference type="Pfam" id="PF08245"/>
    </source>
</evidence>
<evidence type="ECO:0000256" key="21">
    <source>
        <dbReference type="ARBA" id="ARBA00049161"/>
    </source>
</evidence>
<dbReference type="EMBL" id="BMXB01000009">
    <property type="protein sequence ID" value="GHA40621.1"/>
    <property type="molecule type" value="Genomic_DNA"/>
</dbReference>
<evidence type="ECO:0000256" key="19">
    <source>
        <dbReference type="ARBA" id="ARBA00047808"/>
    </source>
</evidence>
<sequence length="405" mass="44963">MNYQETVDWMFQQLPMYQQLGSKAYRVNLSNIEKLSAHLQDPHKKFQTLHVAGTNGKGSVSHMLASVLQESGFKVGLYTSPHLKDFRERIKINGKEISENAVTNFISENKAFLEERNFSFFEMTVGMAFEYFSAQQVDVAVIEVGLGGRLDSTNIIHPELSVITNIGFDHTAMLGNTLAAIAGEKAGIVKNEVPVVIGETHLETLPVFRKVAAQFNAPLFLAEEYSGKIVETDLKGTYQQKNIRTVLASIEVLKENGWNIIPEAAEKGLKNVVRNTGLRGRWEVLQVNPKVICDTAHNREGLVYAMKQLQEEQFENMHIVLGVVNDKDLSAVLPLMPDFATFYYCRPNIPRGLDAEILEEKAGEIGLKGRSYSSVSKAYGSALKAAGERDVIYVGGSTFTVAEII</sequence>
<proteinExistence type="inferred from homology"/>
<comment type="caution">
    <text evidence="24">The sequence shown here is derived from an EMBL/GenBank/DDBJ whole genome shotgun (WGS) entry which is preliminary data.</text>
</comment>
<dbReference type="Pfam" id="PF08245">
    <property type="entry name" value="Mur_ligase_M"/>
    <property type="match status" value="1"/>
</dbReference>
<comment type="cofactor">
    <cofactor evidence="1">
        <name>Mg(2+)</name>
        <dbReference type="ChEBI" id="CHEBI:18420"/>
    </cofactor>
</comment>
<keyword evidence="12" id="KW-0067">ATP-binding</keyword>
<reference evidence="24" key="1">
    <citation type="journal article" date="2014" name="Int. J. Syst. Evol. Microbiol.">
        <title>Complete genome sequence of Corynebacterium casei LMG S-19264T (=DSM 44701T), isolated from a smear-ripened cheese.</title>
        <authorList>
            <consortium name="US DOE Joint Genome Institute (JGI-PGF)"/>
            <person name="Walter F."/>
            <person name="Albersmeier A."/>
            <person name="Kalinowski J."/>
            <person name="Ruckert C."/>
        </authorList>
    </citation>
    <scope>NUCLEOTIDE SEQUENCE</scope>
    <source>
        <strain evidence="24">KCTC 12719</strain>
    </source>
</reference>
<dbReference type="InterPro" id="IPR018109">
    <property type="entry name" value="Folylpolyglutamate_synth_CS"/>
</dbReference>
<dbReference type="EC" id="6.3.2.17" evidence="7"/>
<dbReference type="SUPFAM" id="SSF53623">
    <property type="entry name" value="MurD-like peptide ligases, catalytic domain"/>
    <property type="match status" value="1"/>
</dbReference>
<dbReference type="Proteomes" id="UP000610456">
    <property type="component" value="Unassembled WGS sequence"/>
</dbReference>
<evidence type="ECO:0000256" key="10">
    <source>
        <dbReference type="ARBA" id="ARBA00022723"/>
    </source>
</evidence>
<name>A0A918SGW3_9FLAO</name>
<dbReference type="FunFam" id="3.40.1190.10:FF:000011">
    <property type="entry name" value="Folylpolyglutamate synthase/dihydrofolate synthase"/>
    <property type="match status" value="1"/>
</dbReference>
<dbReference type="PANTHER" id="PTHR11136">
    <property type="entry name" value="FOLYLPOLYGLUTAMATE SYNTHASE-RELATED"/>
    <property type="match status" value="1"/>
</dbReference>
<comment type="similarity">
    <text evidence="5">Belongs to the folylpolyglutamate synthase family.</text>
</comment>
<evidence type="ECO:0000256" key="6">
    <source>
        <dbReference type="ARBA" id="ARBA00013023"/>
    </source>
</evidence>
<dbReference type="GO" id="GO:0004326">
    <property type="term" value="F:tetrahydrofolylpolyglutamate synthase activity"/>
    <property type="evidence" value="ECO:0007669"/>
    <property type="project" value="UniProtKB-EC"/>
</dbReference>
<evidence type="ECO:0000256" key="1">
    <source>
        <dbReference type="ARBA" id="ARBA00001946"/>
    </source>
</evidence>
<comment type="catalytic activity">
    <reaction evidence="19">
        <text>10-formyltetrahydrofolyl-(gamma-L-Glu)(n) + L-glutamate + ATP = 10-formyltetrahydrofolyl-(gamma-L-Glu)(n+1) + ADP + phosphate + H(+)</text>
        <dbReference type="Rhea" id="RHEA:51904"/>
        <dbReference type="Rhea" id="RHEA-COMP:13088"/>
        <dbReference type="Rhea" id="RHEA-COMP:14300"/>
        <dbReference type="ChEBI" id="CHEBI:15378"/>
        <dbReference type="ChEBI" id="CHEBI:29985"/>
        <dbReference type="ChEBI" id="CHEBI:30616"/>
        <dbReference type="ChEBI" id="CHEBI:43474"/>
        <dbReference type="ChEBI" id="CHEBI:134413"/>
        <dbReference type="ChEBI" id="CHEBI:456216"/>
        <dbReference type="EC" id="6.3.2.17"/>
    </reaction>
</comment>
<feature type="domain" description="Mur ligase C-terminal" evidence="22">
    <location>
        <begin position="280"/>
        <end position="397"/>
    </location>
</feature>
<dbReference type="InterPro" id="IPR013221">
    <property type="entry name" value="Mur_ligase_cen"/>
</dbReference>
<feature type="domain" description="Mur ligase central" evidence="23">
    <location>
        <begin position="51"/>
        <end position="193"/>
    </location>
</feature>
<keyword evidence="11" id="KW-0547">Nucleotide-binding</keyword>
<dbReference type="GO" id="GO:0008841">
    <property type="term" value="F:dihydrofolate synthase activity"/>
    <property type="evidence" value="ECO:0007669"/>
    <property type="project" value="UniProtKB-EC"/>
</dbReference>
<evidence type="ECO:0000256" key="14">
    <source>
        <dbReference type="ARBA" id="ARBA00022909"/>
    </source>
</evidence>
<comment type="catalytic activity">
    <reaction evidence="21">
        <text>7,8-dihydropteroate + L-glutamate + ATP = 7,8-dihydrofolate + ADP + phosphate + H(+)</text>
        <dbReference type="Rhea" id="RHEA:23584"/>
        <dbReference type="ChEBI" id="CHEBI:15378"/>
        <dbReference type="ChEBI" id="CHEBI:17839"/>
        <dbReference type="ChEBI" id="CHEBI:29985"/>
        <dbReference type="ChEBI" id="CHEBI:30616"/>
        <dbReference type="ChEBI" id="CHEBI:43474"/>
        <dbReference type="ChEBI" id="CHEBI:57451"/>
        <dbReference type="ChEBI" id="CHEBI:456216"/>
        <dbReference type="EC" id="6.3.2.12"/>
    </reaction>
</comment>
<organism evidence="24 25">
    <name type="scientific">Salinimicrobium marinum</name>
    <dbReference type="NCBI Taxonomy" id="680283"/>
    <lineage>
        <taxon>Bacteria</taxon>
        <taxon>Pseudomonadati</taxon>
        <taxon>Bacteroidota</taxon>
        <taxon>Flavobacteriia</taxon>
        <taxon>Flavobacteriales</taxon>
        <taxon>Flavobacteriaceae</taxon>
        <taxon>Salinimicrobium</taxon>
    </lineage>
</organism>
<dbReference type="PIRSF" id="PIRSF001563">
    <property type="entry name" value="Folylpolyglu_synth"/>
    <property type="match status" value="1"/>
</dbReference>
<evidence type="ECO:0000256" key="3">
    <source>
        <dbReference type="ARBA" id="ARBA00004799"/>
    </source>
</evidence>
<evidence type="ECO:0000256" key="7">
    <source>
        <dbReference type="ARBA" id="ARBA00013025"/>
    </source>
</evidence>
<dbReference type="InterPro" id="IPR036565">
    <property type="entry name" value="Mur-like_cat_sf"/>
</dbReference>
<comment type="pathway">
    <text evidence="3">Cofactor biosynthesis; tetrahydrofolate biosynthesis; 7,8-dihydrofolate from 2-amino-4-hydroxy-6-hydroxymethyl-7,8-dihydropteridine diphosphate and 4-aminobenzoate: step 2/2.</text>
</comment>
<dbReference type="GO" id="GO:0046872">
    <property type="term" value="F:metal ion binding"/>
    <property type="evidence" value="ECO:0007669"/>
    <property type="project" value="UniProtKB-KW"/>
</dbReference>
<dbReference type="RefSeq" id="WP_189604854.1">
    <property type="nucleotide sequence ID" value="NZ_BMXB01000009.1"/>
</dbReference>
<dbReference type="InterPro" id="IPR004101">
    <property type="entry name" value="Mur_ligase_C"/>
</dbReference>
<keyword evidence="25" id="KW-1185">Reference proteome</keyword>
<dbReference type="PROSITE" id="PS01012">
    <property type="entry name" value="FOLYLPOLYGLU_SYNT_2"/>
    <property type="match status" value="1"/>
</dbReference>